<evidence type="ECO:0000313" key="3">
    <source>
        <dbReference type="EMBL" id="THU90758.1"/>
    </source>
</evidence>
<dbReference type="OrthoDB" id="3365514at2759"/>
<feature type="region of interest" description="Disordered" evidence="2">
    <location>
        <begin position="118"/>
        <end position="146"/>
    </location>
</feature>
<feature type="region of interest" description="Disordered" evidence="2">
    <location>
        <begin position="317"/>
        <end position="337"/>
    </location>
</feature>
<feature type="coiled-coil region" evidence="1">
    <location>
        <begin position="84"/>
        <end position="113"/>
    </location>
</feature>
<organism evidence="3 4">
    <name type="scientific">Dendrothele bispora (strain CBS 962.96)</name>
    <dbReference type="NCBI Taxonomy" id="1314807"/>
    <lineage>
        <taxon>Eukaryota</taxon>
        <taxon>Fungi</taxon>
        <taxon>Dikarya</taxon>
        <taxon>Basidiomycota</taxon>
        <taxon>Agaricomycotina</taxon>
        <taxon>Agaricomycetes</taxon>
        <taxon>Agaricomycetidae</taxon>
        <taxon>Agaricales</taxon>
        <taxon>Agaricales incertae sedis</taxon>
        <taxon>Dendrothele</taxon>
    </lineage>
</organism>
<sequence>MPPPPVPATASQTSILEPEMCALAGCLRAIKTAQILNFYADARRLAIQKHASAPPHRLQAALGHEIEKYDQLCDSIEAHLLRAIAVLQRDADKEELQRKKEAEAAAAAEAAKQAAGIGASSSEVSNQVEQANASDTSSQATVPLGRRPSTISIQSLHRPAHPLKIDLSPTSLRLSGEGSSLLSDGLPSPVTLAPKSARPLENFDYMAAFASSSSDSNTIDLTLPDHTRPDAMNMDLNPSLGNSADKPIELDMDGMDIHMDLFGDETTPSTDTKNVELFPPMMGSNDSSEVKEGNFLSALGVDGSTNNDLFASLDTREADSRPAPLDVPSSETQNVLSPDTIIASLNQAEGTSSNNVSGPSFDLTNLDDLGFFTEDQDSDMQNLEHLWNMGDAPMDMSGASGSGESGK</sequence>
<keyword evidence="1" id="KW-0175">Coiled coil</keyword>
<evidence type="ECO:0000256" key="2">
    <source>
        <dbReference type="SAM" id="MobiDB-lite"/>
    </source>
</evidence>
<dbReference type="Proteomes" id="UP000297245">
    <property type="component" value="Unassembled WGS sequence"/>
</dbReference>
<accession>A0A4S8LPL9</accession>
<keyword evidence="4" id="KW-1185">Reference proteome</keyword>
<reference evidence="3 4" key="1">
    <citation type="journal article" date="2019" name="Nat. Ecol. Evol.">
        <title>Megaphylogeny resolves global patterns of mushroom evolution.</title>
        <authorList>
            <person name="Varga T."/>
            <person name="Krizsan K."/>
            <person name="Foldi C."/>
            <person name="Dima B."/>
            <person name="Sanchez-Garcia M."/>
            <person name="Sanchez-Ramirez S."/>
            <person name="Szollosi G.J."/>
            <person name="Szarkandi J.G."/>
            <person name="Papp V."/>
            <person name="Albert L."/>
            <person name="Andreopoulos W."/>
            <person name="Angelini C."/>
            <person name="Antonin V."/>
            <person name="Barry K.W."/>
            <person name="Bougher N.L."/>
            <person name="Buchanan P."/>
            <person name="Buyck B."/>
            <person name="Bense V."/>
            <person name="Catcheside P."/>
            <person name="Chovatia M."/>
            <person name="Cooper J."/>
            <person name="Damon W."/>
            <person name="Desjardin D."/>
            <person name="Finy P."/>
            <person name="Geml J."/>
            <person name="Haridas S."/>
            <person name="Hughes K."/>
            <person name="Justo A."/>
            <person name="Karasinski D."/>
            <person name="Kautmanova I."/>
            <person name="Kiss B."/>
            <person name="Kocsube S."/>
            <person name="Kotiranta H."/>
            <person name="LaButti K.M."/>
            <person name="Lechner B.E."/>
            <person name="Liimatainen K."/>
            <person name="Lipzen A."/>
            <person name="Lukacs Z."/>
            <person name="Mihaltcheva S."/>
            <person name="Morgado L.N."/>
            <person name="Niskanen T."/>
            <person name="Noordeloos M.E."/>
            <person name="Ohm R.A."/>
            <person name="Ortiz-Santana B."/>
            <person name="Ovrebo C."/>
            <person name="Racz N."/>
            <person name="Riley R."/>
            <person name="Savchenko A."/>
            <person name="Shiryaev A."/>
            <person name="Soop K."/>
            <person name="Spirin V."/>
            <person name="Szebenyi C."/>
            <person name="Tomsovsky M."/>
            <person name="Tulloss R.E."/>
            <person name="Uehling J."/>
            <person name="Grigoriev I.V."/>
            <person name="Vagvolgyi C."/>
            <person name="Papp T."/>
            <person name="Martin F.M."/>
            <person name="Miettinen O."/>
            <person name="Hibbett D.S."/>
            <person name="Nagy L.G."/>
        </authorList>
    </citation>
    <scope>NUCLEOTIDE SEQUENCE [LARGE SCALE GENOMIC DNA]</scope>
    <source>
        <strain evidence="3 4">CBS 962.96</strain>
    </source>
</reference>
<gene>
    <name evidence="3" type="ORF">K435DRAFT_727949</name>
</gene>
<protein>
    <submittedName>
        <fullName evidence="3">Uncharacterized protein</fullName>
    </submittedName>
</protein>
<evidence type="ECO:0000313" key="4">
    <source>
        <dbReference type="Proteomes" id="UP000297245"/>
    </source>
</evidence>
<name>A0A4S8LPL9_DENBC</name>
<dbReference type="AlphaFoldDB" id="A0A4S8LPL9"/>
<feature type="compositionally biased region" description="Polar residues" evidence="2">
    <location>
        <begin position="119"/>
        <end position="141"/>
    </location>
</feature>
<dbReference type="EMBL" id="ML179326">
    <property type="protein sequence ID" value="THU90758.1"/>
    <property type="molecule type" value="Genomic_DNA"/>
</dbReference>
<proteinExistence type="predicted"/>
<evidence type="ECO:0000256" key="1">
    <source>
        <dbReference type="SAM" id="Coils"/>
    </source>
</evidence>